<dbReference type="Pfam" id="PF07310">
    <property type="entry name" value="PAS_5"/>
    <property type="match status" value="1"/>
</dbReference>
<dbReference type="AlphaFoldDB" id="A0A420WHJ3"/>
<evidence type="ECO:0000313" key="1">
    <source>
        <dbReference type="EMBL" id="RKQ70436.1"/>
    </source>
</evidence>
<sequence length="289" mass="32721">MTTSQAFLDRDLRRCHDLLNMANLFVAQKKFSSARSAIGALRANLELLAEKDAHFFRERLIALDVEHSRRSGHFLSDDKIIDLSLYRRQALDRRLATSSLANLKQAAGGQRRHTPAIAEDDRGNFIYRMPMPVDEVSTSDSLGMENLLQIWRQAQQSTGRRHGLPLLSDIDPKFIADIGMLGFVHVIDASSDDPGKFHVTMHGSRVTPFNGRNFSGRTLHDFPIPIYRESVATDYNTVRMTGVPAYHRVIATVDGSRRHYTRLLLPFSTDGNRPDRLLVGVRTDNWLPE</sequence>
<organism evidence="1 2">
    <name type="scientific">Oceanibaculum indicum</name>
    <dbReference type="NCBI Taxonomy" id="526216"/>
    <lineage>
        <taxon>Bacteria</taxon>
        <taxon>Pseudomonadati</taxon>
        <taxon>Pseudomonadota</taxon>
        <taxon>Alphaproteobacteria</taxon>
        <taxon>Rhodospirillales</taxon>
        <taxon>Oceanibaculaceae</taxon>
        <taxon>Oceanibaculum</taxon>
    </lineage>
</organism>
<gene>
    <name evidence="1" type="ORF">BCL74_2384</name>
</gene>
<reference evidence="1 2" key="1">
    <citation type="submission" date="2018-10" db="EMBL/GenBank/DDBJ databases">
        <title>Comparative analysis of microorganisms from saline springs in Andes Mountain Range, Colombia.</title>
        <authorList>
            <person name="Rubin E."/>
        </authorList>
    </citation>
    <scope>NUCLEOTIDE SEQUENCE [LARGE SCALE GENOMIC DNA]</scope>
    <source>
        <strain evidence="1 2">USBA 36</strain>
    </source>
</reference>
<comment type="caution">
    <text evidence="1">The sequence shown here is derived from an EMBL/GenBank/DDBJ whole genome shotgun (WGS) entry which is preliminary data.</text>
</comment>
<proteinExistence type="predicted"/>
<dbReference type="OrthoDB" id="8139804at2"/>
<evidence type="ECO:0000313" key="2">
    <source>
        <dbReference type="Proteomes" id="UP000277424"/>
    </source>
</evidence>
<protein>
    <submittedName>
        <fullName evidence="1">PAS domain-containing protein</fullName>
    </submittedName>
</protein>
<dbReference type="InterPro" id="IPR009922">
    <property type="entry name" value="DUF1457"/>
</dbReference>
<accession>A0A420WHJ3</accession>
<name>A0A420WHJ3_9PROT</name>
<dbReference type="Proteomes" id="UP000277424">
    <property type="component" value="Unassembled WGS sequence"/>
</dbReference>
<dbReference type="EMBL" id="RBIG01000002">
    <property type="protein sequence ID" value="RKQ70436.1"/>
    <property type="molecule type" value="Genomic_DNA"/>
</dbReference>
<dbReference type="RefSeq" id="WP_121220214.1">
    <property type="nucleotide sequence ID" value="NZ_RBIG01000002.1"/>
</dbReference>